<dbReference type="AlphaFoldDB" id="X1UBN7"/>
<comment type="caution">
    <text evidence="1">The sequence shown here is derived from an EMBL/GenBank/DDBJ whole genome shotgun (WGS) entry which is preliminary data.</text>
</comment>
<dbReference type="SUPFAM" id="SSF52518">
    <property type="entry name" value="Thiamin diphosphate-binding fold (THDP-binding)"/>
    <property type="match status" value="1"/>
</dbReference>
<dbReference type="InterPro" id="IPR029061">
    <property type="entry name" value="THDP-binding"/>
</dbReference>
<proteinExistence type="predicted"/>
<evidence type="ECO:0000313" key="1">
    <source>
        <dbReference type="EMBL" id="GAJ14914.1"/>
    </source>
</evidence>
<evidence type="ECO:0008006" key="2">
    <source>
        <dbReference type="Google" id="ProtNLM"/>
    </source>
</evidence>
<feature type="non-terminal residue" evidence="1">
    <location>
        <position position="253"/>
    </location>
</feature>
<name>X1UBN7_9ZZZZ</name>
<feature type="non-terminal residue" evidence="1">
    <location>
        <position position="1"/>
    </location>
</feature>
<accession>X1UBN7</accession>
<sequence length="253" mass="28227">TVNFSETPYEDFKGFLGACSTYGSFAYLKYGPFRLFSQVAQDSDLKVGRLLWIASHSGPETAEDSRTHFGIFAPGVTQLFPDGQVINLHPWEHNEVAPALGTALATDVPIIALHLTRPPIVIPDREALDIPSHLEAAKGAYIMKDYDPDRPKDGTLIVRGTSATNSIVTLIPRIQDRGANLKIVAAVSYGLFQLQSKSYREQVISPWDWDNSMIVSNQAYRLMQNWVGSRRMKAFALTPDWDNRWRTGGSVEE</sequence>
<dbReference type="Gene3D" id="3.40.50.970">
    <property type="match status" value="1"/>
</dbReference>
<reference evidence="1" key="1">
    <citation type="journal article" date="2014" name="Front. Microbiol.">
        <title>High frequency of phylogenetically diverse reductive dehalogenase-homologous genes in deep subseafloor sedimentary metagenomes.</title>
        <authorList>
            <person name="Kawai M."/>
            <person name="Futagami T."/>
            <person name="Toyoda A."/>
            <person name="Takaki Y."/>
            <person name="Nishi S."/>
            <person name="Hori S."/>
            <person name="Arai W."/>
            <person name="Tsubouchi T."/>
            <person name="Morono Y."/>
            <person name="Uchiyama I."/>
            <person name="Ito T."/>
            <person name="Fujiyama A."/>
            <person name="Inagaki F."/>
            <person name="Takami H."/>
        </authorList>
    </citation>
    <scope>NUCLEOTIDE SEQUENCE</scope>
    <source>
        <strain evidence="1">Expedition CK06-06</strain>
    </source>
</reference>
<dbReference type="EMBL" id="BARW01028653">
    <property type="protein sequence ID" value="GAJ14914.1"/>
    <property type="molecule type" value="Genomic_DNA"/>
</dbReference>
<dbReference type="InterPro" id="IPR009014">
    <property type="entry name" value="Transketo_C/PFOR_II"/>
</dbReference>
<organism evidence="1">
    <name type="scientific">marine sediment metagenome</name>
    <dbReference type="NCBI Taxonomy" id="412755"/>
    <lineage>
        <taxon>unclassified sequences</taxon>
        <taxon>metagenomes</taxon>
        <taxon>ecological metagenomes</taxon>
    </lineage>
</organism>
<dbReference type="Gene3D" id="3.40.50.920">
    <property type="match status" value="1"/>
</dbReference>
<gene>
    <name evidence="1" type="ORF">S12H4_46214</name>
</gene>
<protein>
    <recommendedName>
        <fullName evidence="2">Transketolase</fullName>
    </recommendedName>
</protein>